<dbReference type="Gene3D" id="1.10.1200.10">
    <property type="entry name" value="ACP-like"/>
    <property type="match status" value="1"/>
</dbReference>
<feature type="domain" description="Carrier" evidence="1">
    <location>
        <begin position="4"/>
        <end position="81"/>
    </location>
</feature>
<dbReference type="Pfam" id="PF00550">
    <property type="entry name" value="PP-binding"/>
    <property type="match status" value="1"/>
</dbReference>
<dbReference type="Proteomes" id="UP001500340">
    <property type="component" value="Unassembled WGS sequence"/>
</dbReference>
<dbReference type="InterPro" id="IPR036736">
    <property type="entry name" value="ACP-like_sf"/>
</dbReference>
<reference evidence="2 3" key="1">
    <citation type="journal article" date="2019" name="Int. J. Syst. Evol. Microbiol.">
        <title>The Global Catalogue of Microorganisms (GCM) 10K type strain sequencing project: providing services to taxonomists for standard genome sequencing and annotation.</title>
        <authorList>
            <consortium name="The Broad Institute Genomics Platform"/>
            <consortium name="The Broad Institute Genome Sequencing Center for Infectious Disease"/>
            <person name="Wu L."/>
            <person name="Ma J."/>
        </authorList>
    </citation>
    <scope>NUCLEOTIDE SEQUENCE [LARGE SCALE GENOMIC DNA]</scope>
    <source>
        <strain evidence="2 3">JCM 12774</strain>
    </source>
</reference>
<protein>
    <recommendedName>
        <fullName evidence="1">Carrier domain-containing protein</fullName>
    </recommendedName>
</protein>
<organism evidence="2 3">
    <name type="scientific">Paenibacillus motobuensis</name>
    <dbReference type="NCBI Taxonomy" id="295324"/>
    <lineage>
        <taxon>Bacteria</taxon>
        <taxon>Bacillati</taxon>
        <taxon>Bacillota</taxon>
        <taxon>Bacilli</taxon>
        <taxon>Bacillales</taxon>
        <taxon>Paenibacillaceae</taxon>
        <taxon>Paenibacillus</taxon>
    </lineage>
</organism>
<dbReference type="RefSeq" id="WP_343856769.1">
    <property type="nucleotide sequence ID" value="NZ_BAAACX010000004.1"/>
</dbReference>
<gene>
    <name evidence="2" type="ORF">GCM10008933_03700</name>
</gene>
<accession>A0ABN0XXD1</accession>
<evidence type="ECO:0000259" key="1">
    <source>
        <dbReference type="PROSITE" id="PS50075"/>
    </source>
</evidence>
<dbReference type="InterPro" id="IPR009081">
    <property type="entry name" value="PP-bd_ACP"/>
</dbReference>
<name>A0ABN0XXD1_9BACL</name>
<keyword evidence="3" id="KW-1185">Reference proteome</keyword>
<evidence type="ECO:0000313" key="2">
    <source>
        <dbReference type="EMBL" id="GAA0375792.1"/>
    </source>
</evidence>
<dbReference type="SUPFAM" id="SSF47336">
    <property type="entry name" value="ACP-like"/>
    <property type="match status" value="1"/>
</dbReference>
<evidence type="ECO:0000313" key="3">
    <source>
        <dbReference type="Proteomes" id="UP001500340"/>
    </source>
</evidence>
<comment type="caution">
    <text evidence="2">The sequence shown here is derived from an EMBL/GenBank/DDBJ whole genome shotgun (WGS) entry which is preliminary data.</text>
</comment>
<proteinExistence type="predicted"/>
<sequence>MNNQEIYKLLRDKLVELRYLNPDEILNETDNLLDLGLDSMGLITIIIEMEAETGIEVPDSELVLDNFSTISAFQDYFLRND</sequence>
<dbReference type="EMBL" id="BAAACX010000004">
    <property type="protein sequence ID" value="GAA0375792.1"/>
    <property type="molecule type" value="Genomic_DNA"/>
</dbReference>
<dbReference type="PROSITE" id="PS50075">
    <property type="entry name" value="CARRIER"/>
    <property type="match status" value="1"/>
</dbReference>